<dbReference type="Proteomes" id="UP000507470">
    <property type="component" value="Unassembled WGS sequence"/>
</dbReference>
<proteinExistence type="predicted"/>
<feature type="chain" id="PRO_5026936732" evidence="1">
    <location>
        <begin position="21"/>
        <end position="161"/>
    </location>
</feature>
<dbReference type="EMBL" id="CACVKT020008352">
    <property type="protein sequence ID" value="CAC5414676.1"/>
    <property type="molecule type" value="Genomic_DNA"/>
</dbReference>
<organism evidence="2 3">
    <name type="scientific">Mytilus coruscus</name>
    <name type="common">Sea mussel</name>
    <dbReference type="NCBI Taxonomy" id="42192"/>
    <lineage>
        <taxon>Eukaryota</taxon>
        <taxon>Metazoa</taxon>
        <taxon>Spiralia</taxon>
        <taxon>Lophotrochozoa</taxon>
        <taxon>Mollusca</taxon>
        <taxon>Bivalvia</taxon>
        <taxon>Autobranchia</taxon>
        <taxon>Pteriomorphia</taxon>
        <taxon>Mytilida</taxon>
        <taxon>Mytiloidea</taxon>
        <taxon>Mytilidae</taxon>
        <taxon>Mytilinae</taxon>
        <taxon>Mytilus</taxon>
    </lineage>
</organism>
<name>A0A6J8E3H2_MYTCO</name>
<evidence type="ECO:0000313" key="2">
    <source>
        <dbReference type="EMBL" id="CAC5414676.1"/>
    </source>
</evidence>
<dbReference type="OrthoDB" id="6136176at2759"/>
<evidence type="ECO:0000256" key="1">
    <source>
        <dbReference type="SAM" id="SignalP"/>
    </source>
</evidence>
<keyword evidence="1" id="KW-0732">Signal</keyword>
<sequence length="161" mass="17753">MVKTIASILLLFVCFGTASAQCSFPCFRIDVGTWVNDRVTLEFSCSNTSILIVNGVEERSCYARRGPFLVSRSGNTYRCLKYAAYNSRARISLIYAPEPKTFSTEPSICDVCTGFFSPLVAVALVCNRPPLCPITDDINDIPCVDFEPIIDDGFTCSSCRN</sequence>
<dbReference type="AlphaFoldDB" id="A0A6J8E3H2"/>
<keyword evidence="3" id="KW-1185">Reference proteome</keyword>
<reference evidence="2 3" key="1">
    <citation type="submission" date="2020-06" db="EMBL/GenBank/DDBJ databases">
        <authorList>
            <person name="Li R."/>
            <person name="Bekaert M."/>
        </authorList>
    </citation>
    <scope>NUCLEOTIDE SEQUENCE [LARGE SCALE GENOMIC DNA]</scope>
    <source>
        <strain evidence="3">wild</strain>
    </source>
</reference>
<gene>
    <name evidence="2" type="ORF">MCOR_47433</name>
</gene>
<feature type="signal peptide" evidence="1">
    <location>
        <begin position="1"/>
        <end position="20"/>
    </location>
</feature>
<accession>A0A6J8E3H2</accession>
<protein>
    <submittedName>
        <fullName evidence="2">Uncharacterized protein</fullName>
    </submittedName>
</protein>
<evidence type="ECO:0000313" key="3">
    <source>
        <dbReference type="Proteomes" id="UP000507470"/>
    </source>
</evidence>